<dbReference type="GO" id="GO:0003723">
    <property type="term" value="F:RNA binding"/>
    <property type="evidence" value="ECO:0007669"/>
    <property type="project" value="UniProtKB-UniRule"/>
</dbReference>
<dbReference type="InterPro" id="IPR035979">
    <property type="entry name" value="RBD_domain_sf"/>
</dbReference>
<dbReference type="OrthoDB" id="439808at2759"/>
<evidence type="ECO:0000313" key="4">
    <source>
        <dbReference type="EMBL" id="KAH7440422.1"/>
    </source>
</evidence>
<evidence type="ECO:0000259" key="3">
    <source>
        <dbReference type="PROSITE" id="PS50102"/>
    </source>
</evidence>
<dbReference type="InterPro" id="IPR000504">
    <property type="entry name" value="RRM_dom"/>
</dbReference>
<feature type="compositionally biased region" description="Low complexity" evidence="2">
    <location>
        <begin position="174"/>
        <end position="188"/>
    </location>
</feature>
<gene>
    <name evidence="4" type="ORF">KP509_04G106400</name>
</gene>
<organism evidence="4 5">
    <name type="scientific">Ceratopteris richardii</name>
    <name type="common">Triangle waterfern</name>
    <dbReference type="NCBI Taxonomy" id="49495"/>
    <lineage>
        <taxon>Eukaryota</taxon>
        <taxon>Viridiplantae</taxon>
        <taxon>Streptophyta</taxon>
        <taxon>Embryophyta</taxon>
        <taxon>Tracheophyta</taxon>
        <taxon>Polypodiopsida</taxon>
        <taxon>Polypodiidae</taxon>
        <taxon>Polypodiales</taxon>
        <taxon>Pteridineae</taxon>
        <taxon>Pteridaceae</taxon>
        <taxon>Parkerioideae</taxon>
        <taxon>Ceratopteris</taxon>
    </lineage>
</organism>
<dbReference type="InterPro" id="IPR050441">
    <property type="entry name" value="RBM"/>
</dbReference>
<feature type="compositionally biased region" description="Polar residues" evidence="2">
    <location>
        <begin position="277"/>
        <end position="294"/>
    </location>
</feature>
<feature type="compositionally biased region" description="Low complexity" evidence="2">
    <location>
        <begin position="142"/>
        <end position="155"/>
    </location>
</feature>
<dbReference type="Pfam" id="PF00076">
    <property type="entry name" value="RRM_1"/>
    <property type="match status" value="1"/>
</dbReference>
<dbReference type="PANTHER" id="PTHR48034">
    <property type="entry name" value="TRANSFORMER-2 SEX-DETERMINING PROTEIN-RELATED"/>
    <property type="match status" value="1"/>
</dbReference>
<keyword evidence="5" id="KW-1185">Reference proteome</keyword>
<reference evidence="4" key="1">
    <citation type="submission" date="2021-08" db="EMBL/GenBank/DDBJ databases">
        <title>WGS assembly of Ceratopteris richardii.</title>
        <authorList>
            <person name="Marchant D.B."/>
            <person name="Chen G."/>
            <person name="Jenkins J."/>
            <person name="Shu S."/>
            <person name="Leebens-Mack J."/>
            <person name="Grimwood J."/>
            <person name="Schmutz J."/>
            <person name="Soltis P."/>
            <person name="Soltis D."/>
            <person name="Chen Z.-H."/>
        </authorList>
    </citation>
    <scope>NUCLEOTIDE SEQUENCE</scope>
    <source>
        <strain evidence="4">Whitten #5841</strain>
        <tissue evidence="4">Leaf</tissue>
    </source>
</reference>
<evidence type="ECO:0000256" key="2">
    <source>
        <dbReference type="SAM" id="MobiDB-lite"/>
    </source>
</evidence>
<dbReference type="AlphaFoldDB" id="A0A8T2UYX4"/>
<dbReference type="Proteomes" id="UP000825935">
    <property type="component" value="Chromosome 4"/>
</dbReference>
<dbReference type="InterPro" id="IPR012677">
    <property type="entry name" value="Nucleotide-bd_a/b_plait_sf"/>
</dbReference>
<feature type="compositionally biased region" description="Basic residues" evidence="2">
    <location>
        <begin position="157"/>
        <end position="170"/>
    </location>
</feature>
<dbReference type="EMBL" id="CM035409">
    <property type="protein sequence ID" value="KAH7440422.1"/>
    <property type="molecule type" value="Genomic_DNA"/>
</dbReference>
<feature type="compositionally biased region" description="Basic residues" evidence="2">
    <location>
        <begin position="239"/>
        <end position="248"/>
    </location>
</feature>
<dbReference type="PROSITE" id="PS50102">
    <property type="entry name" value="RRM"/>
    <property type="match status" value="1"/>
</dbReference>
<feature type="region of interest" description="Disordered" evidence="2">
    <location>
        <begin position="110"/>
        <end position="294"/>
    </location>
</feature>
<accession>A0A8T2UYX4</accession>
<comment type="caution">
    <text evidence="4">The sequence shown here is derived from an EMBL/GenBank/DDBJ whole genome shotgun (WGS) entry which is preliminary data.</text>
</comment>
<feature type="compositionally biased region" description="Basic and acidic residues" evidence="2">
    <location>
        <begin position="199"/>
        <end position="220"/>
    </location>
</feature>
<evidence type="ECO:0000256" key="1">
    <source>
        <dbReference type="PROSITE-ProRule" id="PRU00176"/>
    </source>
</evidence>
<sequence length="294" mass="34052">MRRRSPSYSPPRRGYRTPPRGRFGRHRDPPCGLLVRNIPKDSRPEEVRSVFDRYGRIRDVYLPKDFHTGEPRGFGFVQFLDPYDAAEARRQMDRQIFKGREISVVFAEENRKRPEEMRLKERARGRMSYGSYKRSPYRGRSRSWSPRSCSRSPRSGHYSRYHHTSSRRYKHESSSSSPYRSSRSRSFSPHAHRKHRGSLSHDRSRSRSPRSSDVDPDKRQQRSASNARSRSHSNDSQRRAKSSRSRSKSLRESRSPPVSGPSPSHSDLQDPPVLVENLSNLGPESSSLDSGNSL</sequence>
<protein>
    <recommendedName>
        <fullName evidence="3">RRM domain-containing protein</fullName>
    </recommendedName>
</protein>
<feature type="compositionally biased region" description="Basic and acidic residues" evidence="2">
    <location>
        <begin position="110"/>
        <end position="124"/>
    </location>
</feature>
<dbReference type="Gene3D" id="3.30.70.330">
    <property type="match status" value="1"/>
</dbReference>
<feature type="compositionally biased region" description="Low complexity" evidence="2">
    <location>
        <begin position="255"/>
        <end position="266"/>
    </location>
</feature>
<name>A0A8T2UYX4_CERRI</name>
<feature type="domain" description="RRM" evidence="3">
    <location>
        <begin position="31"/>
        <end position="109"/>
    </location>
</feature>
<feature type="region of interest" description="Disordered" evidence="2">
    <location>
        <begin position="1"/>
        <end position="37"/>
    </location>
</feature>
<dbReference type="SUPFAM" id="SSF54928">
    <property type="entry name" value="RNA-binding domain, RBD"/>
    <property type="match status" value="1"/>
</dbReference>
<keyword evidence="1" id="KW-0694">RNA-binding</keyword>
<dbReference type="OMA" id="FKGREIS"/>
<evidence type="ECO:0000313" key="5">
    <source>
        <dbReference type="Proteomes" id="UP000825935"/>
    </source>
</evidence>
<proteinExistence type="predicted"/>
<feature type="compositionally biased region" description="Low complexity" evidence="2">
    <location>
        <begin position="1"/>
        <end position="21"/>
    </location>
</feature>
<dbReference type="SMART" id="SM00360">
    <property type="entry name" value="RRM"/>
    <property type="match status" value="1"/>
</dbReference>